<dbReference type="SUPFAM" id="SSF52025">
    <property type="entry name" value="PA domain"/>
    <property type="match status" value="1"/>
</dbReference>
<evidence type="ECO:0000256" key="15">
    <source>
        <dbReference type="RuleBase" id="RU361193"/>
    </source>
</evidence>
<keyword evidence="15" id="KW-0326">Glycosidase</keyword>
<comment type="catalytic activity">
    <reaction evidence="12">
        <text>N(4)-(alpha-D-Man-(1-&gt;2)-alpha-D-Man-(1-&gt;2)-alpha-D-Man-(1-&gt;3)-[alpha-D-Man-(1-&gt;2)-alpha-D-Man-(1-&gt;3)-[alpha-D-Man-(1-&gt;2)-alpha-D-Man-(1-&gt;6)]-alpha-D-Man-(1-&gt;6)]-beta-D-Man-(1-&gt;4)-beta-D-GlcNAc-(1-&gt;4)-beta-D-GlcNAc)-L-asparaginyl-[protein] (N-glucan mannose isomer 9A1,2,3B1,2,3) + 4 H2O = N(4)-(alpha-D-Man-(1-&gt;3)-[alpha-D-Man-(1-&gt;3)-[alpha-D-Man-(1-&gt;6)]-alpha-D-Man-(1-&gt;6)]-beta-D-Man-(1-&gt;4)-beta-D-GlcNAc-(1-&gt;4)-beta-D-GlcNAc)-L-asparaginyl-[protein] (N-glucan mannose isomer 5A1,2) + 4 beta-D-mannose</text>
        <dbReference type="Rhea" id="RHEA:56008"/>
        <dbReference type="Rhea" id="RHEA-COMP:14356"/>
        <dbReference type="Rhea" id="RHEA-COMP:14367"/>
        <dbReference type="ChEBI" id="CHEBI:15377"/>
        <dbReference type="ChEBI" id="CHEBI:28563"/>
        <dbReference type="ChEBI" id="CHEBI:59087"/>
        <dbReference type="ChEBI" id="CHEBI:139493"/>
        <dbReference type="EC" id="3.2.1.113"/>
    </reaction>
</comment>
<dbReference type="Ensembl" id="ENSMMOT00000028611.1">
    <property type="protein sequence ID" value="ENSMMOP00000028135.1"/>
    <property type="gene ID" value="ENSMMOG00000021262.1"/>
</dbReference>
<feature type="active site" description="Proton donor" evidence="13">
    <location>
        <position position="357"/>
    </location>
</feature>
<accession>A0A3Q3XGS3</accession>
<dbReference type="InterPro" id="IPR012341">
    <property type="entry name" value="6hp_glycosidase-like_sf"/>
</dbReference>
<feature type="region of interest" description="Disordered" evidence="16">
    <location>
        <begin position="757"/>
        <end position="810"/>
    </location>
</feature>
<dbReference type="InterPro" id="IPR044674">
    <property type="entry name" value="EDEM1/2/3"/>
</dbReference>
<dbReference type="InterPro" id="IPR001382">
    <property type="entry name" value="Glyco_hydro_47"/>
</dbReference>
<feature type="active site" description="Proton donor" evidence="13">
    <location>
        <position position="116"/>
    </location>
</feature>
<keyword evidence="5 14" id="KW-0479">Metal-binding</keyword>
<evidence type="ECO:0000256" key="16">
    <source>
        <dbReference type="SAM" id="MobiDB-lite"/>
    </source>
</evidence>
<comment type="cofactor">
    <cofactor evidence="1 14">
        <name>Ca(2+)</name>
        <dbReference type="ChEBI" id="CHEBI:29108"/>
    </cofactor>
</comment>
<dbReference type="Proteomes" id="UP000261620">
    <property type="component" value="Unplaced"/>
</dbReference>
<dbReference type="Gene3D" id="1.50.10.10">
    <property type="match status" value="1"/>
</dbReference>
<reference evidence="18" key="2">
    <citation type="submission" date="2025-09" db="UniProtKB">
        <authorList>
            <consortium name="Ensembl"/>
        </authorList>
    </citation>
    <scope>IDENTIFICATION</scope>
</reference>
<dbReference type="STRING" id="94237.ENSMMOP00000028135"/>
<feature type="active site" evidence="13">
    <location>
        <position position="263"/>
    </location>
</feature>
<name>A0A3Q3XGS3_MOLML</name>
<proteinExistence type="inferred from homology"/>
<keyword evidence="14" id="KW-0106">Calcium</keyword>
<evidence type="ECO:0000256" key="14">
    <source>
        <dbReference type="PIRSR" id="PIRSR601382-2"/>
    </source>
</evidence>
<dbReference type="Gene3D" id="3.50.30.30">
    <property type="match status" value="1"/>
</dbReference>
<dbReference type="InterPro" id="IPR036026">
    <property type="entry name" value="Seven-hairpin_glycosidases"/>
</dbReference>
<evidence type="ECO:0000259" key="17">
    <source>
        <dbReference type="Pfam" id="PF02225"/>
    </source>
</evidence>
<dbReference type="CDD" id="cd02126">
    <property type="entry name" value="PA_EDEM3_like"/>
    <property type="match status" value="1"/>
</dbReference>
<dbReference type="GO" id="GO:0016020">
    <property type="term" value="C:membrane"/>
    <property type="evidence" value="ECO:0007669"/>
    <property type="project" value="InterPro"/>
</dbReference>
<comment type="similarity">
    <text evidence="4 15">Belongs to the glycosyl hydrolase 47 family.</text>
</comment>
<dbReference type="GO" id="GO:0044322">
    <property type="term" value="C:endoplasmic reticulum quality control compartment"/>
    <property type="evidence" value="ECO:0007669"/>
    <property type="project" value="GOC"/>
</dbReference>
<evidence type="ECO:0000256" key="11">
    <source>
        <dbReference type="ARBA" id="ARBA00047669"/>
    </source>
</evidence>
<dbReference type="FunFam" id="1.50.10.10:FF:000008">
    <property type="entry name" value="alpha-1,2-Mannosidase"/>
    <property type="match status" value="1"/>
</dbReference>
<keyword evidence="8" id="KW-0256">Endoplasmic reticulum</keyword>
<feature type="domain" description="PA" evidence="17">
    <location>
        <begin position="624"/>
        <end position="717"/>
    </location>
</feature>
<dbReference type="PANTHER" id="PTHR45679:SF1">
    <property type="entry name" value="ALPHA-1,2-MANNOSIDASE"/>
    <property type="match status" value="1"/>
</dbReference>
<sequence length="810" mass="90270">MSDCGSLCAIFPLSDCCFSSFCRDQILEMFDHAYGSYMKYAYPADELMPLSCRGRVRGLEPNRGDIDDSLGKFSLTLIDTLDTLVVLNKLDEFEDAVRKAVSDVRLDNDVVVSVFETNIRVLGGLLGAHVMADLLRQRGEKMQWYRDELLHMAKELGHRLLPAFNTSSGLPYPKVNLRYGVLNPLSRTGTESDTCTACAGTMILEFAALSRLSGESVFEANARKALDVLWERRQRGSDLVGTVINIHNEEWVRRDSGVGAGIDSYYEYLMKAYILLGDDVFLDRFNVHYSAIMKYISQPPLLLNVHMHNPTVSVRSWMDSLLAFFPGLQVLRGDLKPAIETHEMLYQVTKQHKFLPEAFTTEFRVHWGQHLLRPEFAESTYYLYKATGDPYYLRVGQSIVEKLNAYARVPCGFAAVQDVRTGMHEDRMDSFFLAEMFKYLYLLFSEKSELPIDIDDFIFTTEAHLLPMSLSTTRPPCQGNKTEEDLFSHSCPSMETLFPNNPSFAKSIRDGYKYLTGVGRAFHPLPVREIELPLHDNGMEPVEFLKSMGISLTPLNEAAGARSQKGRKGLYRVKLVAELNQTPQEEEVVPHVVQLISPPFLGRTVLTAGPAKFGMDLTKQEHGVKGSIVKASPYTACGSIDNAGHLKGHIALVLRGDCMFAAKARRLQEAGAVGVIFIDHREGSNSEETPLFQMVGDGDSTEDIALPLVFLFSREGAVLTSALEQHRNVDVLLLPKKRQLGEEKPVGMNFKLRLAEEEGPEDGAAGGPTLEFIFEKEELNGQGQRPPCAGNDTPDPAQTPNSDSGPDPNP</sequence>
<protein>
    <recommendedName>
        <fullName evidence="15">alpha-1,2-Mannosidase</fullName>
        <ecNumber evidence="15">3.2.1.-</ecNumber>
    </recommendedName>
</protein>
<evidence type="ECO:0000256" key="1">
    <source>
        <dbReference type="ARBA" id="ARBA00001913"/>
    </source>
</evidence>
<evidence type="ECO:0000313" key="18">
    <source>
        <dbReference type="Ensembl" id="ENSMMOP00000028135.1"/>
    </source>
</evidence>
<evidence type="ECO:0000256" key="12">
    <source>
        <dbReference type="ARBA" id="ARBA00048605"/>
    </source>
</evidence>
<dbReference type="SUPFAM" id="SSF48225">
    <property type="entry name" value="Seven-hairpin glycosidases"/>
    <property type="match status" value="1"/>
</dbReference>
<feature type="active site" evidence="13">
    <location>
        <position position="375"/>
    </location>
</feature>
<reference evidence="18" key="1">
    <citation type="submission" date="2025-08" db="UniProtKB">
        <authorList>
            <consortium name="Ensembl"/>
        </authorList>
    </citation>
    <scope>IDENTIFICATION</scope>
</reference>
<dbReference type="Pfam" id="PF02225">
    <property type="entry name" value="PA"/>
    <property type="match status" value="1"/>
</dbReference>
<keyword evidence="7 15" id="KW-0378">Hydrolase</keyword>
<evidence type="ECO:0000256" key="4">
    <source>
        <dbReference type="ARBA" id="ARBA00007658"/>
    </source>
</evidence>
<feature type="binding site" evidence="14">
    <location>
        <position position="461"/>
    </location>
    <ligand>
        <name>Ca(2+)</name>
        <dbReference type="ChEBI" id="CHEBI:29108"/>
    </ligand>
</feature>
<keyword evidence="19" id="KW-1185">Reference proteome</keyword>
<dbReference type="EC" id="3.2.1.-" evidence="15"/>
<dbReference type="PRINTS" id="PR00747">
    <property type="entry name" value="GLYHDRLASE47"/>
</dbReference>
<dbReference type="GO" id="GO:0004571">
    <property type="term" value="F:mannosyl-oligosaccharide 1,2-alpha-mannosidase activity"/>
    <property type="evidence" value="ECO:0007669"/>
    <property type="project" value="UniProtKB-EC"/>
</dbReference>
<keyword evidence="9" id="KW-0325">Glycoprotein</keyword>
<dbReference type="Pfam" id="PF01532">
    <property type="entry name" value="Glyco_hydro_47"/>
    <property type="match status" value="1"/>
</dbReference>
<dbReference type="PANTHER" id="PTHR45679">
    <property type="entry name" value="ER DEGRADATION-ENHANCING ALPHA-MANNOSIDASE-LIKE PROTEIN 2"/>
    <property type="match status" value="1"/>
</dbReference>
<evidence type="ECO:0000256" key="9">
    <source>
        <dbReference type="ARBA" id="ARBA00023180"/>
    </source>
</evidence>
<evidence type="ECO:0000256" key="7">
    <source>
        <dbReference type="ARBA" id="ARBA00022801"/>
    </source>
</evidence>
<evidence type="ECO:0000256" key="6">
    <source>
        <dbReference type="ARBA" id="ARBA00022729"/>
    </source>
</evidence>
<evidence type="ECO:0000256" key="5">
    <source>
        <dbReference type="ARBA" id="ARBA00022723"/>
    </source>
</evidence>
<dbReference type="GO" id="GO:1904380">
    <property type="term" value="P:endoplasmic reticulum mannose trimming"/>
    <property type="evidence" value="ECO:0007669"/>
    <property type="project" value="InterPro"/>
</dbReference>
<dbReference type="GO" id="GO:0005975">
    <property type="term" value="P:carbohydrate metabolic process"/>
    <property type="evidence" value="ECO:0007669"/>
    <property type="project" value="InterPro"/>
</dbReference>
<evidence type="ECO:0000256" key="10">
    <source>
        <dbReference type="ARBA" id="ARBA00023230"/>
    </source>
</evidence>
<dbReference type="InterPro" id="IPR046450">
    <property type="entry name" value="PA_dom_sf"/>
</dbReference>
<dbReference type="InterPro" id="IPR003137">
    <property type="entry name" value="PA_domain"/>
</dbReference>
<keyword evidence="10" id="KW-0834">Unfolded protein response</keyword>
<evidence type="ECO:0000256" key="3">
    <source>
        <dbReference type="ARBA" id="ARBA00004922"/>
    </source>
</evidence>
<dbReference type="InterPro" id="IPR037322">
    <property type="entry name" value="EDEM3_PA"/>
</dbReference>
<evidence type="ECO:0000313" key="19">
    <source>
        <dbReference type="Proteomes" id="UP000261620"/>
    </source>
</evidence>
<evidence type="ECO:0000256" key="8">
    <source>
        <dbReference type="ARBA" id="ARBA00022824"/>
    </source>
</evidence>
<dbReference type="GO" id="GO:0005509">
    <property type="term" value="F:calcium ion binding"/>
    <property type="evidence" value="ECO:0007669"/>
    <property type="project" value="InterPro"/>
</dbReference>
<dbReference type="OMA" id="RTSHAYM"/>
<evidence type="ECO:0000256" key="2">
    <source>
        <dbReference type="ARBA" id="ARBA00004240"/>
    </source>
</evidence>
<organism evidence="18 19">
    <name type="scientific">Mola mola</name>
    <name type="common">Ocean sunfish</name>
    <name type="synonym">Tetraodon mola</name>
    <dbReference type="NCBI Taxonomy" id="94237"/>
    <lineage>
        <taxon>Eukaryota</taxon>
        <taxon>Metazoa</taxon>
        <taxon>Chordata</taxon>
        <taxon>Craniata</taxon>
        <taxon>Vertebrata</taxon>
        <taxon>Euteleostomi</taxon>
        <taxon>Actinopterygii</taxon>
        <taxon>Neopterygii</taxon>
        <taxon>Teleostei</taxon>
        <taxon>Neoteleostei</taxon>
        <taxon>Acanthomorphata</taxon>
        <taxon>Eupercaria</taxon>
        <taxon>Tetraodontiformes</taxon>
        <taxon>Molidae</taxon>
        <taxon>Mola</taxon>
    </lineage>
</organism>
<evidence type="ECO:0000256" key="13">
    <source>
        <dbReference type="PIRSR" id="PIRSR601382-1"/>
    </source>
</evidence>
<dbReference type="GO" id="GO:0006986">
    <property type="term" value="P:response to unfolded protein"/>
    <property type="evidence" value="ECO:0007669"/>
    <property type="project" value="UniProtKB-KW"/>
</dbReference>
<dbReference type="AlphaFoldDB" id="A0A3Q3XGS3"/>
<comment type="subcellular location">
    <subcellularLocation>
        <location evidence="2">Endoplasmic reticulum</location>
    </subcellularLocation>
</comment>
<comment type="pathway">
    <text evidence="3">Protein modification; protein glycosylation.</text>
</comment>
<comment type="catalytic activity">
    <reaction evidence="11">
        <text>N(4)-(alpha-D-Man-(1-&gt;2)-alpha-D-Man-(1-&gt;2)-alpha-D-Man-(1-&gt;3)-[alpha-D-Man-(1-&gt;3)-[alpha-D-Man-(1-&gt;2)-alpha-D-Man-(1-&gt;6)]-alpha-D-Man-(1-&gt;6)]-beta-D-Man-(1-&gt;4)-beta-D-GlcNAc-(1-&gt;4)-beta-D-GlcNAc)-L-asparaginyl-[protein] (N-glucan mannose isomer 8A1,2,3B1,3) + 3 H2O = N(4)-(alpha-D-Man-(1-&gt;3)-[alpha-D-Man-(1-&gt;3)-[alpha-D-Man-(1-&gt;6)]-alpha-D-Man-(1-&gt;6)]-beta-D-Man-(1-&gt;4)-beta-D-GlcNAc-(1-&gt;4)-beta-D-GlcNAc)-L-asparaginyl-[protein] (N-glucan mannose isomer 5A1,2) + 3 beta-D-mannose</text>
        <dbReference type="Rhea" id="RHEA:56028"/>
        <dbReference type="Rhea" id="RHEA-COMP:14358"/>
        <dbReference type="Rhea" id="RHEA-COMP:14367"/>
        <dbReference type="ChEBI" id="CHEBI:15377"/>
        <dbReference type="ChEBI" id="CHEBI:28563"/>
        <dbReference type="ChEBI" id="CHEBI:59087"/>
        <dbReference type="ChEBI" id="CHEBI:60628"/>
        <dbReference type="EC" id="3.2.1.113"/>
    </reaction>
</comment>
<keyword evidence="6" id="KW-0732">Signal</keyword>